<name>A0A0E9W7D2_ANGAN</name>
<proteinExistence type="predicted"/>
<reference evidence="2" key="2">
    <citation type="journal article" date="2015" name="Fish Shellfish Immunol.">
        <title>Early steps in the European eel (Anguilla anguilla)-Vibrio vulnificus interaction in the gills: Role of the RtxA13 toxin.</title>
        <authorList>
            <person name="Callol A."/>
            <person name="Pajuelo D."/>
            <person name="Ebbesson L."/>
            <person name="Teles M."/>
            <person name="MacKenzie S."/>
            <person name="Amaro C."/>
        </authorList>
    </citation>
    <scope>NUCLEOTIDE SEQUENCE</scope>
</reference>
<accession>A0A0E9W7D2</accession>
<organism evidence="2">
    <name type="scientific">Anguilla anguilla</name>
    <name type="common">European freshwater eel</name>
    <name type="synonym">Muraena anguilla</name>
    <dbReference type="NCBI Taxonomy" id="7936"/>
    <lineage>
        <taxon>Eukaryota</taxon>
        <taxon>Metazoa</taxon>
        <taxon>Chordata</taxon>
        <taxon>Craniata</taxon>
        <taxon>Vertebrata</taxon>
        <taxon>Euteleostomi</taxon>
        <taxon>Actinopterygii</taxon>
        <taxon>Neopterygii</taxon>
        <taxon>Teleostei</taxon>
        <taxon>Anguilliformes</taxon>
        <taxon>Anguillidae</taxon>
        <taxon>Anguilla</taxon>
    </lineage>
</organism>
<dbReference type="EMBL" id="GBXM01023082">
    <property type="protein sequence ID" value="JAH85495.1"/>
    <property type="molecule type" value="Transcribed_RNA"/>
</dbReference>
<evidence type="ECO:0000256" key="1">
    <source>
        <dbReference type="SAM" id="Phobius"/>
    </source>
</evidence>
<protein>
    <submittedName>
        <fullName evidence="2">Uncharacterized protein</fullName>
    </submittedName>
</protein>
<feature type="transmembrane region" description="Helical" evidence="1">
    <location>
        <begin position="39"/>
        <end position="61"/>
    </location>
</feature>
<keyword evidence="1" id="KW-0812">Transmembrane</keyword>
<dbReference type="AlphaFoldDB" id="A0A0E9W7D2"/>
<evidence type="ECO:0000313" key="2">
    <source>
        <dbReference type="EMBL" id="JAH85495.1"/>
    </source>
</evidence>
<keyword evidence="1" id="KW-0472">Membrane</keyword>
<reference evidence="2" key="1">
    <citation type="submission" date="2014-11" db="EMBL/GenBank/DDBJ databases">
        <authorList>
            <person name="Amaro Gonzalez C."/>
        </authorList>
    </citation>
    <scope>NUCLEOTIDE SEQUENCE</scope>
</reference>
<feature type="transmembrane region" description="Helical" evidence="1">
    <location>
        <begin position="12"/>
        <end position="33"/>
    </location>
</feature>
<keyword evidence="1" id="KW-1133">Transmembrane helix</keyword>
<sequence length="69" mass="8206">MIMNIKQEIRWFYSKYVHPYLFFLSFSFFRMLTFTVNTVFFPNCLILTFSVVSGVDSVVCIRTKPSSFL</sequence>